<evidence type="ECO:0000256" key="13">
    <source>
        <dbReference type="RuleBase" id="RU368090"/>
    </source>
</evidence>
<evidence type="ECO:0000256" key="3">
    <source>
        <dbReference type="ARBA" id="ARBA00021280"/>
    </source>
</evidence>
<dbReference type="GO" id="GO:0000112">
    <property type="term" value="C:nucleotide-excision repair factor 3 complex"/>
    <property type="evidence" value="ECO:0007669"/>
    <property type="project" value="EnsemblFungi"/>
</dbReference>
<evidence type="ECO:0000256" key="9">
    <source>
        <dbReference type="ARBA" id="ARBA00023163"/>
    </source>
</evidence>
<evidence type="ECO:0000256" key="7">
    <source>
        <dbReference type="ARBA" id="ARBA00022833"/>
    </source>
</evidence>
<comment type="function">
    <text evidence="13">Component of the general transcription and DNA repair factor IIH (TFIIH) core complex, which is involved in general and transcription-coupled nucleotide excision repair (NER) of damaged DNA and, when complexed to TFIIK, in RNA transcription by RNA polymerase II. In NER, TFIIH acts by opening DNA around the lesion to allow the excision of the damaged oligonucleotide and its replacement by a new DNA fragment. In transcription, TFIIH has an essential role in transcription initiation. When the pre-initiation complex (PIC) has been established, TFIIH is required for promoter opening and promoter escape. Phosphorylation of the C-terminal tail (CTD) of the largest subunit of RNA polymerase II by the kinase module TFIIK controls the initiation of transcription.</text>
</comment>
<evidence type="ECO:0000256" key="12">
    <source>
        <dbReference type="ARBA" id="ARBA00033341"/>
    </source>
</evidence>
<dbReference type="PANTHER" id="PTHR12831:SF0">
    <property type="entry name" value="GENERAL TRANSCRIPTION FACTOR IIH SUBUNIT 3"/>
    <property type="match status" value="1"/>
</dbReference>
<dbReference type="Proteomes" id="UP000193642">
    <property type="component" value="Unassembled WGS sequence"/>
</dbReference>
<evidence type="ECO:0000256" key="6">
    <source>
        <dbReference type="ARBA" id="ARBA00022771"/>
    </source>
</evidence>
<gene>
    <name evidence="14" type="ORF">BCR33DRAFT_720669</name>
</gene>
<keyword evidence="15" id="KW-1185">Reference proteome</keyword>
<dbReference type="Gene3D" id="3.40.50.410">
    <property type="entry name" value="von Willebrand factor, type A domain"/>
    <property type="match status" value="1"/>
</dbReference>
<keyword evidence="10 13" id="KW-0234">DNA repair</keyword>
<proteinExistence type="inferred from homology"/>
<keyword evidence="9 13" id="KW-0804">Transcription</keyword>
<comment type="subcellular location">
    <subcellularLocation>
        <location evidence="1 13">Nucleus</location>
    </subcellularLocation>
</comment>
<keyword evidence="6 13" id="KW-0863">Zinc-finger</keyword>
<keyword evidence="11 13" id="KW-0539">Nucleus</keyword>
<dbReference type="GO" id="GO:0005675">
    <property type="term" value="C:transcription factor TFIIH holo complex"/>
    <property type="evidence" value="ECO:0007669"/>
    <property type="project" value="UniProtKB-UniRule"/>
</dbReference>
<name>A0A1Y2BV78_9FUNG</name>
<dbReference type="GO" id="GO:0006355">
    <property type="term" value="P:regulation of DNA-templated transcription"/>
    <property type="evidence" value="ECO:0007669"/>
    <property type="project" value="InterPro"/>
</dbReference>
<evidence type="ECO:0000256" key="2">
    <source>
        <dbReference type="ARBA" id="ARBA00005273"/>
    </source>
</evidence>
<keyword evidence="5 13" id="KW-0227">DNA damage</keyword>
<evidence type="ECO:0000256" key="1">
    <source>
        <dbReference type="ARBA" id="ARBA00004123"/>
    </source>
</evidence>
<dbReference type="STRING" id="329046.A0A1Y2BV78"/>
<evidence type="ECO:0000313" key="14">
    <source>
        <dbReference type="EMBL" id="ORY38671.1"/>
    </source>
</evidence>
<dbReference type="AlphaFoldDB" id="A0A1Y2BV78"/>
<keyword evidence="7 13" id="KW-0862">Zinc</keyword>
<keyword evidence="8 13" id="KW-0805">Transcription regulation</keyword>
<evidence type="ECO:0000313" key="15">
    <source>
        <dbReference type="Proteomes" id="UP000193642"/>
    </source>
</evidence>
<evidence type="ECO:0000256" key="5">
    <source>
        <dbReference type="ARBA" id="ARBA00022763"/>
    </source>
</evidence>
<dbReference type="Pfam" id="PF03850">
    <property type="entry name" value="Tfb4"/>
    <property type="match status" value="1"/>
</dbReference>
<accession>A0A1Y2BV78</accession>
<evidence type="ECO:0000256" key="4">
    <source>
        <dbReference type="ARBA" id="ARBA00022723"/>
    </source>
</evidence>
<dbReference type="GO" id="GO:0000439">
    <property type="term" value="C:transcription factor TFIIH core complex"/>
    <property type="evidence" value="ECO:0007669"/>
    <property type="project" value="UniProtKB-UniRule"/>
</dbReference>
<reference evidence="14 15" key="1">
    <citation type="submission" date="2016-07" db="EMBL/GenBank/DDBJ databases">
        <title>Pervasive Adenine N6-methylation of Active Genes in Fungi.</title>
        <authorList>
            <consortium name="DOE Joint Genome Institute"/>
            <person name="Mondo S.J."/>
            <person name="Dannebaum R.O."/>
            <person name="Kuo R.C."/>
            <person name="Labutti K."/>
            <person name="Haridas S."/>
            <person name="Kuo A."/>
            <person name="Salamov A."/>
            <person name="Ahrendt S.R."/>
            <person name="Lipzen A."/>
            <person name="Sullivan W."/>
            <person name="Andreopoulos W.B."/>
            <person name="Clum A."/>
            <person name="Lindquist E."/>
            <person name="Daum C."/>
            <person name="Ramamoorthy G.K."/>
            <person name="Gryganskyi A."/>
            <person name="Culley D."/>
            <person name="Magnuson J.K."/>
            <person name="James T.Y."/>
            <person name="O'Malley M.A."/>
            <person name="Stajich J.E."/>
            <person name="Spatafora J.W."/>
            <person name="Visel A."/>
            <person name="Grigoriev I.V."/>
        </authorList>
    </citation>
    <scope>NUCLEOTIDE SEQUENCE [LARGE SCALE GENOMIC DNA]</scope>
    <source>
        <strain evidence="14 15">JEL800</strain>
    </source>
</reference>
<evidence type="ECO:0000256" key="10">
    <source>
        <dbReference type="ARBA" id="ARBA00023204"/>
    </source>
</evidence>
<organism evidence="14 15">
    <name type="scientific">Rhizoclosmatium globosum</name>
    <dbReference type="NCBI Taxonomy" id="329046"/>
    <lineage>
        <taxon>Eukaryota</taxon>
        <taxon>Fungi</taxon>
        <taxon>Fungi incertae sedis</taxon>
        <taxon>Chytridiomycota</taxon>
        <taxon>Chytridiomycota incertae sedis</taxon>
        <taxon>Chytridiomycetes</taxon>
        <taxon>Chytridiales</taxon>
        <taxon>Chytriomycetaceae</taxon>
        <taxon>Rhizoclosmatium</taxon>
    </lineage>
</organism>
<dbReference type="PANTHER" id="PTHR12831">
    <property type="entry name" value="TRANSCRIPTION INITIATION FACTOR IIH TFIIH , POLYPEPTIDE 3-RELATED"/>
    <property type="match status" value="1"/>
</dbReference>
<dbReference type="GO" id="GO:0008270">
    <property type="term" value="F:zinc ion binding"/>
    <property type="evidence" value="ECO:0007669"/>
    <property type="project" value="UniProtKB-KW"/>
</dbReference>
<dbReference type="GO" id="GO:0006289">
    <property type="term" value="P:nucleotide-excision repair"/>
    <property type="evidence" value="ECO:0007669"/>
    <property type="project" value="UniProtKB-UniRule"/>
</dbReference>
<dbReference type="OrthoDB" id="17307at2759"/>
<comment type="caution">
    <text evidence="14">The sequence shown here is derived from an EMBL/GenBank/DDBJ whole genome shotgun (WGS) entry which is preliminary data.</text>
</comment>
<evidence type="ECO:0000256" key="11">
    <source>
        <dbReference type="ARBA" id="ARBA00023242"/>
    </source>
</evidence>
<dbReference type="InterPro" id="IPR004600">
    <property type="entry name" value="TFIIH_Tfb4/GTF2H3"/>
</dbReference>
<evidence type="ECO:0000256" key="8">
    <source>
        <dbReference type="ARBA" id="ARBA00023015"/>
    </source>
</evidence>
<protein>
    <recommendedName>
        <fullName evidence="3 13">General transcription and DNA repair factor IIH subunit TFB4</fullName>
        <shortName evidence="13">TFIIH subunit TFB4</shortName>
    </recommendedName>
    <alternativeName>
        <fullName evidence="12 13">RNA polymerase II transcription factor B subunit 4</fullName>
    </alternativeName>
</protein>
<dbReference type="GO" id="GO:0006367">
    <property type="term" value="P:transcription initiation at RNA polymerase II promoter"/>
    <property type="evidence" value="ECO:0007669"/>
    <property type="project" value="EnsemblFungi"/>
</dbReference>
<sequence>MDIPLLVVVVDLFPSPANSVAAKGKLDSGTVERILNQLLVFINAHLALRFDGRVAVVAAIAGRGSHLLLDSADLSNASTDIKNTGGMYKQFKVVDDVLVQKLQQLLDFDRDSEENYNKQSCLAGALSLSLSFINRVKRQHTDPASTIQARILTLSVSPDSPSEYIPIMNCIFAAKKDNVIIDVCRLLGNDSVFLSQTASSTDGIFVKVSDVDNLITVLLHSFLPEPSIRKTLCLPGGTLTNYSASCFCHKQPCSIAYVCSVCLSIFCSRRDSCSTCGSSLTQQ</sequence>
<dbReference type="EMBL" id="MCGO01000043">
    <property type="protein sequence ID" value="ORY38671.1"/>
    <property type="molecule type" value="Genomic_DNA"/>
</dbReference>
<comment type="similarity">
    <text evidence="2 13">Belongs to the TFB4 family.</text>
</comment>
<dbReference type="InterPro" id="IPR036465">
    <property type="entry name" value="vWFA_dom_sf"/>
</dbReference>
<comment type="subunit">
    <text evidence="13">Component of the 7-subunit TFIIH core complex composed of XPB/SSL2, XPD/RAD3, SSL1, TFB1, TFB2, TFB4 and TFB5, which is active in NER. The core complex associates with the 3-subunit CTD-kinase module TFIIK composed of CCL1, KIN28 and TFB3 to form the 10-subunit holoenzyme (holo-TFIIH) active in transcription.</text>
</comment>
<keyword evidence="4 13" id="KW-0479">Metal-binding</keyword>